<accession>F2BFS3</accession>
<dbReference type="Gene3D" id="6.10.140.1840">
    <property type="match status" value="1"/>
</dbReference>
<evidence type="ECO:0000313" key="1">
    <source>
        <dbReference type="EMBL" id="EGF08272.1"/>
    </source>
</evidence>
<dbReference type="OrthoDB" id="9922147at2"/>
<comment type="caution">
    <text evidence="1">The sequence shown here is derived from an EMBL/GenBank/DDBJ whole genome shotgun (WGS) entry which is preliminary data.</text>
</comment>
<sequence>MFSWKNKADRKAAHALLEKAAGREFAAAKRRLAEQVEALENMDDVWALSKSAKEICKDLDWWYTSRFSDMDEKLSRHRNYGYLADEDFAVFSEQIQADFAQWWERCDRIRATLKKEGNDEE</sequence>
<dbReference type="EMBL" id="AFAY01000051">
    <property type="protein sequence ID" value="EGF08272.1"/>
    <property type="molecule type" value="Genomic_DNA"/>
</dbReference>
<organism evidence="1 2">
    <name type="scientific">Neisseria bacilliformis ATCC BAA-1200</name>
    <dbReference type="NCBI Taxonomy" id="888742"/>
    <lineage>
        <taxon>Bacteria</taxon>
        <taxon>Pseudomonadati</taxon>
        <taxon>Pseudomonadota</taxon>
        <taxon>Betaproteobacteria</taxon>
        <taxon>Neisseriales</taxon>
        <taxon>Neisseriaceae</taxon>
        <taxon>Neisseria</taxon>
    </lineage>
</organism>
<protein>
    <submittedName>
        <fullName evidence="1">Uncharacterized protein</fullName>
    </submittedName>
</protein>
<dbReference type="InterPro" id="IPR053747">
    <property type="entry name" value="Fluoresc_Recovery_Reg"/>
</dbReference>
<keyword evidence="2" id="KW-1185">Reference proteome</keyword>
<dbReference type="Proteomes" id="UP000004105">
    <property type="component" value="Unassembled WGS sequence"/>
</dbReference>
<proteinExistence type="predicted"/>
<dbReference type="RefSeq" id="WP_007343585.1">
    <property type="nucleotide sequence ID" value="NZ_GL878494.1"/>
</dbReference>
<dbReference type="AlphaFoldDB" id="F2BFS3"/>
<reference evidence="1 2" key="1">
    <citation type="submission" date="2011-02" db="EMBL/GenBank/DDBJ databases">
        <authorList>
            <person name="Muzny D."/>
            <person name="Qin X."/>
            <person name="Deng J."/>
            <person name="Jiang H."/>
            <person name="Liu Y."/>
            <person name="Qu J."/>
            <person name="Song X.-Z."/>
            <person name="Zhang L."/>
            <person name="Thornton R."/>
            <person name="Coyle M."/>
            <person name="Francisco L."/>
            <person name="Jackson L."/>
            <person name="Javaid M."/>
            <person name="Korchina V."/>
            <person name="Kovar C."/>
            <person name="Mata R."/>
            <person name="Mathew T."/>
            <person name="Ngo R."/>
            <person name="Nguyen L."/>
            <person name="Nguyen N."/>
            <person name="Okwuonu G."/>
            <person name="Ongeri F."/>
            <person name="Pham C."/>
            <person name="Simmons D."/>
            <person name="Wilczek-Boney K."/>
            <person name="Hale W."/>
            <person name="Jakkamsetti A."/>
            <person name="Pham P."/>
            <person name="Ruth R."/>
            <person name="San Lucas F."/>
            <person name="Warren J."/>
            <person name="Zhang J."/>
            <person name="Zhao Z."/>
            <person name="Zhou C."/>
            <person name="Zhu D."/>
            <person name="Lee S."/>
            <person name="Bess C."/>
            <person name="Blankenburg K."/>
            <person name="Forbes L."/>
            <person name="Fu Q."/>
            <person name="Gubbala S."/>
            <person name="Hirani K."/>
            <person name="Jayaseelan J.C."/>
            <person name="Lara F."/>
            <person name="Munidasa M."/>
            <person name="Palculict T."/>
            <person name="Patil S."/>
            <person name="Pu L.-L."/>
            <person name="Saada N."/>
            <person name="Tang L."/>
            <person name="Weissenberger G."/>
            <person name="Zhu Y."/>
            <person name="Hemphill L."/>
            <person name="Shang Y."/>
            <person name="Youmans B."/>
            <person name="Ayvaz T."/>
            <person name="Ross M."/>
            <person name="Santibanez J."/>
            <person name="Aqrawi P."/>
            <person name="Gross S."/>
            <person name="Joshi V."/>
            <person name="Fowler G."/>
            <person name="Nazareth L."/>
            <person name="Reid J."/>
            <person name="Worley K."/>
            <person name="Petrosino J."/>
            <person name="Highlander S."/>
            <person name="Gibbs R."/>
        </authorList>
    </citation>
    <scope>NUCLEOTIDE SEQUENCE [LARGE SCALE GENOMIC DNA]</scope>
    <source>
        <strain evidence="1 2">ATCC BAA-1200</strain>
    </source>
</reference>
<evidence type="ECO:0000313" key="2">
    <source>
        <dbReference type="Proteomes" id="UP000004105"/>
    </source>
</evidence>
<gene>
    <name evidence="1" type="ORF">HMPREF9123_2580</name>
</gene>
<dbReference type="HOGENOM" id="CLU_2035533_0_0_4"/>
<name>F2BFS3_9NEIS</name>